<evidence type="ECO:0000256" key="1">
    <source>
        <dbReference type="SAM" id="Phobius"/>
    </source>
</evidence>
<sequence length="151" mass="16262">MITCGRQESDDQGQVLILILGFVVMLALFTSIVIDTSHVFMARRSLVAAADATALAAAQGINERAVYEGKVDGTVPLSPMATRQQAARYVSAAHLLTTFSHFRVDAVRTNGRWVNVTLSAQVRLPIFNVVTSKPSGFRISASSRAQTVVGR</sequence>
<dbReference type="AlphaFoldDB" id="A0A6J7DXH5"/>
<dbReference type="EMBL" id="CAFBLM010000041">
    <property type="protein sequence ID" value="CAB4873685.1"/>
    <property type="molecule type" value="Genomic_DNA"/>
</dbReference>
<gene>
    <name evidence="3" type="ORF">UFOPK3401_00950</name>
</gene>
<dbReference type="Pfam" id="PF13400">
    <property type="entry name" value="Tad"/>
    <property type="match status" value="1"/>
</dbReference>
<evidence type="ECO:0000313" key="3">
    <source>
        <dbReference type="EMBL" id="CAB4873685.1"/>
    </source>
</evidence>
<keyword evidence="1" id="KW-0812">Transmembrane</keyword>
<organism evidence="3">
    <name type="scientific">freshwater metagenome</name>
    <dbReference type="NCBI Taxonomy" id="449393"/>
    <lineage>
        <taxon>unclassified sequences</taxon>
        <taxon>metagenomes</taxon>
        <taxon>ecological metagenomes</taxon>
    </lineage>
</organism>
<proteinExistence type="predicted"/>
<evidence type="ECO:0000259" key="2">
    <source>
        <dbReference type="Pfam" id="PF13400"/>
    </source>
</evidence>
<dbReference type="InterPro" id="IPR028087">
    <property type="entry name" value="Tad_N"/>
</dbReference>
<keyword evidence="1" id="KW-0472">Membrane</keyword>
<name>A0A6J7DXH5_9ZZZZ</name>
<feature type="transmembrane region" description="Helical" evidence="1">
    <location>
        <begin position="15"/>
        <end position="34"/>
    </location>
</feature>
<reference evidence="3" key="1">
    <citation type="submission" date="2020-05" db="EMBL/GenBank/DDBJ databases">
        <authorList>
            <person name="Chiriac C."/>
            <person name="Salcher M."/>
            <person name="Ghai R."/>
            <person name="Kavagutti S V."/>
        </authorList>
    </citation>
    <scope>NUCLEOTIDE SEQUENCE</scope>
</reference>
<keyword evidence="1" id="KW-1133">Transmembrane helix</keyword>
<feature type="domain" description="Putative Flp pilus-assembly TadG-like N-terminal" evidence="2">
    <location>
        <begin position="13"/>
        <end position="59"/>
    </location>
</feature>
<accession>A0A6J7DXH5</accession>
<protein>
    <submittedName>
        <fullName evidence="3">Unannotated protein</fullName>
    </submittedName>
</protein>